<organism evidence="2 3">
    <name type="scientific">Oikopleura dioica</name>
    <name type="common">Tunicate</name>
    <dbReference type="NCBI Taxonomy" id="34765"/>
    <lineage>
        <taxon>Eukaryota</taxon>
        <taxon>Metazoa</taxon>
        <taxon>Chordata</taxon>
        <taxon>Tunicata</taxon>
        <taxon>Appendicularia</taxon>
        <taxon>Copelata</taxon>
        <taxon>Oikopleuridae</taxon>
        <taxon>Oikopleura</taxon>
    </lineage>
</organism>
<accession>A0ABN7SRM9</accession>
<protein>
    <submittedName>
        <fullName evidence="2">Oidioi.mRNA.OKI2018_I69.chr1.g1493.t1.cds</fullName>
    </submittedName>
</protein>
<name>A0ABN7SRM9_OIKDI</name>
<dbReference type="EMBL" id="OU015566">
    <property type="protein sequence ID" value="CAG5104736.1"/>
    <property type="molecule type" value="Genomic_DNA"/>
</dbReference>
<dbReference type="Gene3D" id="1.10.510.10">
    <property type="entry name" value="Transferase(Phosphotransferase) domain 1"/>
    <property type="match status" value="1"/>
</dbReference>
<evidence type="ECO:0000313" key="2">
    <source>
        <dbReference type="EMBL" id="CAG5104736.1"/>
    </source>
</evidence>
<dbReference type="InterPro" id="IPR000719">
    <property type="entry name" value="Prot_kinase_dom"/>
</dbReference>
<proteinExistence type="predicted"/>
<evidence type="ECO:0000259" key="1">
    <source>
        <dbReference type="PROSITE" id="PS50011"/>
    </source>
</evidence>
<gene>
    <name evidence="2" type="ORF">OKIOD_LOCUS10258</name>
</gene>
<evidence type="ECO:0000313" key="3">
    <source>
        <dbReference type="Proteomes" id="UP001158576"/>
    </source>
</evidence>
<dbReference type="PROSITE" id="PS50011">
    <property type="entry name" value="PROTEIN_KINASE_DOM"/>
    <property type="match status" value="1"/>
</dbReference>
<reference evidence="2 3" key="1">
    <citation type="submission" date="2021-04" db="EMBL/GenBank/DDBJ databases">
        <authorList>
            <person name="Bliznina A."/>
        </authorList>
    </citation>
    <scope>NUCLEOTIDE SEQUENCE [LARGE SCALE GENOMIC DNA]</scope>
</reference>
<keyword evidence="3" id="KW-1185">Reference proteome</keyword>
<sequence length="142" mass="16156">MENILMFGSVPKLCDFGLTTDLSGRRGVFQMGYVRRGSQRMSPRLYAGSPGFAAQQQISTGMFAFHSLWIFLSCDWWTAWTLLYKPVTQIEWHKIDKIVKECLGPNKAFRNTPIDGVFNHIGLGLDYDKSSDFDRKIVTLPA</sequence>
<dbReference type="Proteomes" id="UP001158576">
    <property type="component" value="Chromosome 1"/>
</dbReference>
<feature type="domain" description="Protein kinase" evidence="1">
    <location>
        <begin position="1"/>
        <end position="142"/>
    </location>
</feature>